<feature type="transmembrane region" description="Helical" evidence="6">
    <location>
        <begin position="256"/>
        <end position="278"/>
    </location>
</feature>
<protein>
    <recommendedName>
        <fullName evidence="9">Major facilitator superfamily (MFS) profile domain-containing protein</fullName>
    </recommendedName>
</protein>
<feature type="transmembrane region" description="Helical" evidence="6">
    <location>
        <begin position="376"/>
        <end position="395"/>
    </location>
</feature>
<keyword evidence="2" id="KW-1003">Cell membrane</keyword>
<dbReference type="GO" id="GO:0022857">
    <property type="term" value="F:transmembrane transporter activity"/>
    <property type="evidence" value="ECO:0007669"/>
    <property type="project" value="InterPro"/>
</dbReference>
<feature type="transmembrane region" description="Helical" evidence="6">
    <location>
        <begin position="223"/>
        <end position="250"/>
    </location>
</feature>
<evidence type="ECO:0000256" key="4">
    <source>
        <dbReference type="ARBA" id="ARBA00022989"/>
    </source>
</evidence>
<feature type="transmembrane region" description="Helical" evidence="6">
    <location>
        <begin position="348"/>
        <end position="370"/>
    </location>
</feature>
<dbReference type="GO" id="GO:0005886">
    <property type="term" value="C:plasma membrane"/>
    <property type="evidence" value="ECO:0007669"/>
    <property type="project" value="UniProtKB-SubCell"/>
</dbReference>
<feature type="transmembrane region" description="Helical" evidence="6">
    <location>
        <begin position="76"/>
        <end position="96"/>
    </location>
</feature>
<dbReference type="PANTHER" id="PTHR23513:SF6">
    <property type="entry name" value="MAJOR FACILITATOR SUPERFAMILY ASSOCIATED DOMAIN-CONTAINING PROTEIN"/>
    <property type="match status" value="1"/>
</dbReference>
<comment type="subcellular location">
    <subcellularLocation>
        <location evidence="1">Cell membrane</location>
        <topology evidence="1">Multi-pass membrane protein</topology>
    </subcellularLocation>
</comment>
<feature type="transmembrane region" description="Helical" evidence="6">
    <location>
        <begin position="290"/>
        <end position="309"/>
    </location>
</feature>
<dbReference type="InterPro" id="IPR036259">
    <property type="entry name" value="MFS_trans_sf"/>
</dbReference>
<dbReference type="Proteomes" id="UP000240838">
    <property type="component" value="Unassembled WGS sequence"/>
</dbReference>
<name>A0A2R6B5T1_9ARCH</name>
<evidence type="ECO:0000256" key="1">
    <source>
        <dbReference type="ARBA" id="ARBA00004651"/>
    </source>
</evidence>
<feature type="transmembrane region" description="Helical" evidence="6">
    <location>
        <begin position="45"/>
        <end position="64"/>
    </location>
</feature>
<dbReference type="SUPFAM" id="SSF103473">
    <property type="entry name" value="MFS general substrate transporter"/>
    <property type="match status" value="1"/>
</dbReference>
<keyword evidence="5 6" id="KW-0472">Membrane</keyword>
<dbReference type="Gene3D" id="1.20.1250.20">
    <property type="entry name" value="MFS general substrate transporter like domains"/>
    <property type="match status" value="1"/>
</dbReference>
<evidence type="ECO:0000313" key="7">
    <source>
        <dbReference type="EMBL" id="PSN94010.1"/>
    </source>
</evidence>
<accession>A0A2R6B5T1</accession>
<evidence type="ECO:0000256" key="5">
    <source>
        <dbReference type="ARBA" id="ARBA00023136"/>
    </source>
</evidence>
<feature type="transmembrane region" description="Helical" evidence="6">
    <location>
        <begin position="143"/>
        <end position="163"/>
    </location>
</feature>
<dbReference type="PANTHER" id="PTHR23513">
    <property type="entry name" value="INTEGRAL MEMBRANE EFFLUX PROTEIN-RELATED"/>
    <property type="match status" value="1"/>
</dbReference>
<keyword evidence="3 6" id="KW-0812">Transmembrane</keyword>
<dbReference type="Pfam" id="PF07690">
    <property type="entry name" value="MFS_1"/>
    <property type="match status" value="1"/>
</dbReference>
<evidence type="ECO:0008006" key="9">
    <source>
        <dbReference type="Google" id="ProtNLM"/>
    </source>
</evidence>
<feature type="transmembrane region" description="Helical" evidence="6">
    <location>
        <begin position="102"/>
        <end position="123"/>
    </location>
</feature>
<keyword evidence="4 6" id="KW-1133">Transmembrane helix</keyword>
<gene>
    <name evidence="7" type="ORF">B9P99_02005</name>
</gene>
<feature type="transmembrane region" description="Helical" evidence="6">
    <location>
        <begin position="315"/>
        <end position="336"/>
    </location>
</feature>
<dbReference type="InterPro" id="IPR011701">
    <property type="entry name" value="MFS"/>
</dbReference>
<evidence type="ECO:0000313" key="8">
    <source>
        <dbReference type="Proteomes" id="UP000240838"/>
    </source>
</evidence>
<dbReference type="EMBL" id="NEXA01000054">
    <property type="protein sequence ID" value="PSN94010.1"/>
    <property type="molecule type" value="Genomic_DNA"/>
</dbReference>
<evidence type="ECO:0000256" key="3">
    <source>
        <dbReference type="ARBA" id="ARBA00022692"/>
    </source>
</evidence>
<evidence type="ECO:0000256" key="2">
    <source>
        <dbReference type="ARBA" id="ARBA00022475"/>
    </source>
</evidence>
<proteinExistence type="predicted"/>
<dbReference type="AlphaFoldDB" id="A0A2R6B5T1"/>
<feature type="transmembrane region" description="Helical" evidence="6">
    <location>
        <begin position="169"/>
        <end position="190"/>
    </location>
</feature>
<sequence>MVRYAFLRDALIRRLFLVDTLSNIEAALINFFVLLYISLTYHNVFYLGLNIAVPVGVQQLTYVVSNWIDRSNKKNVILLSISLDALLISLLAFYILVPNTSLIGYLLIISLLSLNGNILNLALGALYKSKVLSQEDATELQSALFTIFQISSAISPIIVGGIVQIYHQFYLVLLVVLALIIAQLFLFSSFPNISPTNNKTNDHRILDFREGFRAYKTLIKKDMLFLAFTLQPVFMAFVMGGSFYLVVSLLFGISSFAIKLAILEAFAQIGVIIGSFLAGIVKLKTGFQTYALFTIASLLNVFVALYPFYLIIVSLLTLAGLIAYIAQVNSYSYTFISIPSDVYARVSSLINLMRNTSGVAGTLLLTYLASIYKPDFIYFISTSLATFMSALMLLSSKIRRATLMKTSDS</sequence>
<evidence type="ECO:0000256" key="6">
    <source>
        <dbReference type="SAM" id="Phobius"/>
    </source>
</evidence>
<reference evidence="7 8" key="1">
    <citation type="submission" date="2017-04" db="EMBL/GenBank/DDBJ databases">
        <title>Novel microbial lineages endemic to geothermal iron-oxide mats fill important gaps in the evolutionary history of Archaea.</title>
        <authorList>
            <person name="Jay Z.J."/>
            <person name="Beam J.P."/>
            <person name="Dlakic M."/>
            <person name="Rusch D.B."/>
            <person name="Kozubal M.A."/>
            <person name="Inskeep W.P."/>
        </authorList>
    </citation>
    <scope>NUCLEOTIDE SEQUENCE [LARGE SCALE GENOMIC DNA]</scope>
    <source>
        <strain evidence="7">OSP_B</strain>
    </source>
</reference>
<comment type="caution">
    <text evidence="7">The sequence shown here is derived from an EMBL/GenBank/DDBJ whole genome shotgun (WGS) entry which is preliminary data.</text>
</comment>
<feature type="transmembrane region" description="Helical" evidence="6">
    <location>
        <begin position="21"/>
        <end position="39"/>
    </location>
</feature>
<organism evidence="7 8">
    <name type="scientific">Candidatus Marsarchaeota G1 archaeon OSP_B</name>
    <dbReference type="NCBI Taxonomy" id="1978153"/>
    <lineage>
        <taxon>Archaea</taxon>
        <taxon>Candidatus Marsarchaeota</taxon>
        <taxon>Candidatus Marsarchaeota group 1</taxon>
    </lineage>
</organism>